<reference evidence="10" key="1">
    <citation type="submission" date="2012-12" db="EMBL/GenBank/DDBJ databases">
        <authorList>
            <person name="Hellsten U."/>
            <person name="Grimwood J."/>
            <person name="Chapman J.A."/>
            <person name="Shapiro H."/>
            <person name="Aerts A."/>
            <person name="Otillar R.P."/>
            <person name="Terry A.Y."/>
            <person name="Boore J.L."/>
            <person name="Simakov O."/>
            <person name="Marletaz F."/>
            <person name="Cho S.-J."/>
            <person name="Edsinger-Gonzales E."/>
            <person name="Havlak P."/>
            <person name="Kuo D.-H."/>
            <person name="Larsson T."/>
            <person name="Lv J."/>
            <person name="Arendt D."/>
            <person name="Savage R."/>
            <person name="Osoegawa K."/>
            <person name="de Jong P."/>
            <person name="Lindberg D.R."/>
            <person name="Seaver E.C."/>
            <person name="Weisblat D.A."/>
            <person name="Putnam N.H."/>
            <person name="Grigoriev I.V."/>
            <person name="Rokhsar D.S."/>
        </authorList>
    </citation>
    <scope>NUCLEOTIDE SEQUENCE</scope>
</reference>
<keyword evidence="3" id="KW-0964">Secreted</keyword>
<dbReference type="GO" id="GO:0005576">
    <property type="term" value="C:extracellular region"/>
    <property type="evidence" value="ECO:0007669"/>
    <property type="project" value="UniProtKB-SubCell"/>
</dbReference>
<keyword evidence="5" id="KW-0472">Membrane</keyword>
<protein>
    <recommendedName>
        <fullName evidence="7">F5/8 type C domain-containing protein</fullName>
    </recommendedName>
</protein>
<dbReference type="GO" id="GO:0007155">
    <property type="term" value="P:cell adhesion"/>
    <property type="evidence" value="ECO:0007669"/>
    <property type="project" value="UniProtKB-KW"/>
</dbReference>
<dbReference type="InterPro" id="IPR000421">
    <property type="entry name" value="FA58C"/>
</dbReference>
<dbReference type="RefSeq" id="XP_009017092.1">
    <property type="nucleotide sequence ID" value="XM_009018844.1"/>
</dbReference>
<dbReference type="Gene3D" id="2.60.120.260">
    <property type="entry name" value="Galactose-binding domain-like"/>
    <property type="match status" value="1"/>
</dbReference>
<reference evidence="8 10" key="2">
    <citation type="journal article" date="2013" name="Nature">
        <title>Insights into bilaterian evolution from three spiralian genomes.</title>
        <authorList>
            <person name="Simakov O."/>
            <person name="Marletaz F."/>
            <person name="Cho S.J."/>
            <person name="Edsinger-Gonzales E."/>
            <person name="Havlak P."/>
            <person name="Hellsten U."/>
            <person name="Kuo D.H."/>
            <person name="Larsson T."/>
            <person name="Lv J."/>
            <person name="Arendt D."/>
            <person name="Savage R."/>
            <person name="Osoegawa K."/>
            <person name="de Jong P."/>
            <person name="Grimwood J."/>
            <person name="Chapman J.A."/>
            <person name="Shapiro H."/>
            <person name="Aerts A."/>
            <person name="Otillar R.P."/>
            <person name="Terry A.Y."/>
            <person name="Boore J.L."/>
            <person name="Grigoriev I.V."/>
            <person name="Lindberg D.R."/>
            <person name="Seaver E.C."/>
            <person name="Weisblat D.A."/>
            <person name="Putnam N.H."/>
            <person name="Rokhsar D.S."/>
        </authorList>
    </citation>
    <scope>NUCLEOTIDE SEQUENCE</scope>
</reference>
<evidence type="ECO:0000256" key="4">
    <source>
        <dbReference type="ARBA" id="ARBA00022889"/>
    </source>
</evidence>
<evidence type="ECO:0000313" key="8">
    <source>
        <dbReference type="EMBL" id="ESO04513.1"/>
    </source>
</evidence>
<keyword evidence="6" id="KW-1015">Disulfide bond</keyword>
<dbReference type="OrthoDB" id="6071166at2759"/>
<dbReference type="EMBL" id="KB096457">
    <property type="protein sequence ID" value="ESO04513.1"/>
    <property type="molecule type" value="Genomic_DNA"/>
</dbReference>
<dbReference type="InterPro" id="IPR008979">
    <property type="entry name" value="Galactose-bd-like_sf"/>
</dbReference>
<accession>T1F533</accession>
<dbReference type="GO" id="GO:0012505">
    <property type="term" value="C:endomembrane system"/>
    <property type="evidence" value="ECO:0007669"/>
    <property type="project" value="UniProtKB-SubCell"/>
</dbReference>
<dbReference type="PANTHER" id="PTHR46806">
    <property type="entry name" value="F5/8 TYPE C DOMAIN-CONTAINING PROTEIN"/>
    <property type="match status" value="1"/>
</dbReference>
<dbReference type="Proteomes" id="UP000015101">
    <property type="component" value="Unassembled WGS sequence"/>
</dbReference>
<dbReference type="PANTHER" id="PTHR46806:SF5">
    <property type="entry name" value="F5_8 TYPE C DOMAIN-CONTAINING PROTEIN"/>
    <property type="match status" value="1"/>
</dbReference>
<dbReference type="CTD" id="20203932"/>
<dbReference type="EMBL" id="AMQM01004088">
    <property type="status" value="NOT_ANNOTATED_CDS"/>
    <property type="molecule type" value="Genomic_DNA"/>
</dbReference>
<dbReference type="GeneID" id="20203932"/>
<keyword evidence="10" id="KW-1185">Reference proteome</keyword>
<evidence type="ECO:0000256" key="5">
    <source>
        <dbReference type="ARBA" id="ARBA00023136"/>
    </source>
</evidence>
<dbReference type="InterPro" id="IPR050633">
    <property type="entry name" value="Neuropilin_MCO_CoagFactor"/>
</dbReference>
<dbReference type="InParanoid" id="T1F533"/>
<dbReference type="eggNOG" id="KOG1094">
    <property type="taxonomic scope" value="Eukaryota"/>
</dbReference>
<reference evidence="9" key="3">
    <citation type="submission" date="2015-06" db="UniProtKB">
        <authorList>
            <consortium name="EnsemblMetazoa"/>
        </authorList>
    </citation>
    <scope>IDENTIFICATION</scope>
</reference>
<sequence length="185" mass="20930">MATIINMIEPGDAHCRNDLGMGSGRIADQHISASSSYDHKSVGPAMARINSEKQGGAWCPRYPVSRDSNEWLEVDLKSLKVVTLVETQVFLVVVMLLTLACCREVYYSNEHREQDVLCVQPKLQKSGDTGTTAIVPVIRIIWRSLKIFEAIYYLLRKGSGSKWLLPEKCRAIKQDCKKRYIRKSL</sequence>
<keyword evidence="4" id="KW-0130">Cell adhesion</keyword>
<dbReference type="AlphaFoldDB" id="T1F533"/>
<dbReference type="PROSITE" id="PS50022">
    <property type="entry name" value="FA58C_3"/>
    <property type="match status" value="1"/>
</dbReference>
<dbReference type="KEGG" id="hro:HELRODRAFT_172160"/>
<evidence type="ECO:0000256" key="6">
    <source>
        <dbReference type="ARBA" id="ARBA00023157"/>
    </source>
</evidence>
<proteinExistence type="predicted"/>
<feature type="domain" description="F5/8 type C" evidence="7">
    <location>
        <begin position="15"/>
        <end position="88"/>
    </location>
</feature>
<evidence type="ECO:0000256" key="2">
    <source>
        <dbReference type="ARBA" id="ARBA00004613"/>
    </source>
</evidence>
<comment type="subcellular location">
    <subcellularLocation>
        <location evidence="1">Endomembrane system</location>
        <topology evidence="1">Peripheral membrane protein</topology>
    </subcellularLocation>
    <subcellularLocation>
        <location evidence="2">Secreted</location>
    </subcellularLocation>
</comment>
<name>T1F533_HELRO</name>
<evidence type="ECO:0000256" key="1">
    <source>
        <dbReference type="ARBA" id="ARBA00004184"/>
    </source>
</evidence>
<dbReference type="EnsemblMetazoa" id="HelroT172160">
    <property type="protein sequence ID" value="HelroP172160"/>
    <property type="gene ID" value="HelroG172160"/>
</dbReference>
<dbReference type="HOGENOM" id="CLU_1462852_0_0_1"/>
<evidence type="ECO:0000313" key="9">
    <source>
        <dbReference type="EnsemblMetazoa" id="HelroP172160"/>
    </source>
</evidence>
<evidence type="ECO:0000259" key="7">
    <source>
        <dbReference type="PROSITE" id="PS50022"/>
    </source>
</evidence>
<gene>
    <name evidence="9" type="primary">20203932</name>
    <name evidence="8" type="ORF">HELRODRAFT_172160</name>
</gene>
<evidence type="ECO:0000256" key="3">
    <source>
        <dbReference type="ARBA" id="ARBA00022525"/>
    </source>
</evidence>
<evidence type="ECO:0000313" key="10">
    <source>
        <dbReference type="Proteomes" id="UP000015101"/>
    </source>
</evidence>
<dbReference type="SUPFAM" id="SSF49785">
    <property type="entry name" value="Galactose-binding domain-like"/>
    <property type="match status" value="1"/>
</dbReference>
<organism evidence="9 10">
    <name type="scientific">Helobdella robusta</name>
    <name type="common">Californian leech</name>
    <dbReference type="NCBI Taxonomy" id="6412"/>
    <lineage>
        <taxon>Eukaryota</taxon>
        <taxon>Metazoa</taxon>
        <taxon>Spiralia</taxon>
        <taxon>Lophotrochozoa</taxon>
        <taxon>Annelida</taxon>
        <taxon>Clitellata</taxon>
        <taxon>Hirudinea</taxon>
        <taxon>Rhynchobdellida</taxon>
        <taxon>Glossiphoniidae</taxon>
        <taxon>Helobdella</taxon>
    </lineage>
</organism>